<evidence type="ECO:0000313" key="1">
    <source>
        <dbReference type="EMBL" id="JAH28483.1"/>
    </source>
</evidence>
<sequence>MFLRFCRTDNKCKNTILAKAFYIGSTSLCTVRTSRCDCILRN</sequence>
<protein>
    <submittedName>
        <fullName evidence="1">Uncharacterized protein</fullName>
    </submittedName>
</protein>
<proteinExistence type="predicted"/>
<organism evidence="1">
    <name type="scientific">Anguilla anguilla</name>
    <name type="common">European freshwater eel</name>
    <name type="synonym">Muraena anguilla</name>
    <dbReference type="NCBI Taxonomy" id="7936"/>
    <lineage>
        <taxon>Eukaryota</taxon>
        <taxon>Metazoa</taxon>
        <taxon>Chordata</taxon>
        <taxon>Craniata</taxon>
        <taxon>Vertebrata</taxon>
        <taxon>Euteleostomi</taxon>
        <taxon>Actinopterygii</taxon>
        <taxon>Neopterygii</taxon>
        <taxon>Teleostei</taxon>
        <taxon>Anguilliformes</taxon>
        <taxon>Anguillidae</taxon>
        <taxon>Anguilla</taxon>
    </lineage>
</organism>
<reference evidence="1" key="2">
    <citation type="journal article" date="2015" name="Fish Shellfish Immunol.">
        <title>Early steps in the European eel (Anguilla anguilla)-Vibrio vulnificus interaction in the gills: Role of the RtxA13 toxin.</title>
        <authorList>
            <person name="Callol A."/>
            <person name="Pajuelo D."/>
            <person name="Ebbesson L."/>
            <person name="Teles M."/>
            <person name="MacKenzie S."/>
            <person name="Amaro C."/>
        </authorList>
    </citation>
    <scope>NUCLEOTIDE SEQUENCE</scope>
</reference>
<accession>A0A0E9RJG7</accession>
<name>A0A0E9RJG7_ANGAN</name>
<reference evidence="1" key="1">
    <citation type="submission" date="2014-11" db="EMBL/GenBank/DDBJ databases">
        <authorList>
            <person name="Amaro Gonzalez C."/>
        </authorList>
    </citation>
    <scope>NUCLEOTIDE SEQUENCE</scope>
</reference>
<dbReference type="EMBL" id="GBXM01080094">
    <property type="protein sequence ID" value="JAH28483.1"/>
    <property type="molecule type" value="Transcribed_RNA"/>
</dbReference>
<dbReference type="AlphaFoldDB" id="A0A0E9RJG7"/>